<reference evidence="6" key="1">
    <citation type="submission" date="2023-07" db="EMBL/GenBank/DDBJ databases">
        <title>Black Yeasts Isolated from many extreme environments.</title>
        <authorList>
            <person name="Coleine C."/>
            <person name="Stajich J.E."/>
            <person name="Selbmann L."/>
        </authorList>
    </citation>
    <scope>NUCLEOTIDE SEQUENCE</scope>
    <source>
        <strain evidence="6">CCFEE 5485</strain>
    </source>
</reference>
<dbReference type="InterPro" id="IPR011659">
    <property type="entry name" value="WD40"/>
</dbReference>
<dbReference type="GO" id="GO:0006508">
    <property type="term" value="P:proteolysis"/>
    <property type="evidence" value="ECO:0007669"/>
    <property type="project" value="InterPro"/>
</dbReference>
<dbReference type="Pfam" id="PF00326">
    <property type="entry name" value="Peptidase_S9"/>
    <property type="match status" value="1"/>
</dbReference>
<evidence type="ECO:0000256" key="3">
    <source>
        <dbReference type="ARBA" id="ARBA00022825"/>
    </source>
</evidence>
<evidence type="ECO:0000259" key="5">
    <source>
        <dbReference type="Pfam" id="PF00326"/>
    </source>
</evidence>
<organism evidence="6 7">
    <name type="scientific">Recurvomyces mirabilis</name>
    <dbReference type="NCBI Taxonomy" id="574656"/>
    <lineage>
        <taxon>Eukaryota</taxon>
        <taxon>Fungi</taxon>
        <taxon>Dikarya</taxon>
        <taxon>Ascomycota</taxon>
        <taxon>Pezizomycotina</taxon>
        <taxon>Dothideomycetes</taxon>
        <taxon>Dothideomycetidae</taxon>
        <taxon>Mycosphaerellales</taxon>
        <taxon>Teratosphaeriaceae</taxon>
        <taxon>Recurvomyces</taxon>
    </lineage>
</organism>
<accession>A0AAE1C029</accession>
<dbReference type="GO" id="GO:0004252">
    <property type="term" value="F:serine-type endopeptidase activity"/>
    <property type="evidence" value="ECO:0007669"/>
    <property type="project" value="TreeGrafter"/>
</dbReference>
<protein>
    <recommendedName>
        <fullName evidence="4">Dipeptidyl-peptidase V</fullName>
    </recommendedName>
</protein>
<keyword evidence="3" id="KW-0645">Protease</keyword>
<sequence>MPLIDDLFSLPVPQSIQISPNSQQILYSTALTWNAKFPGAEHAVSTLWLAETGKADSARQLTAGNSNDRDPRWSPEGDSIAFLSDRGRTAERKESCAIYSLPASGPGEATAITDVANERNIESFRFSPMGGKIAFLSADEKDENRKKKDKEKDDVQVWGEELAFNRLRIVDLGTKAVEVLVSQEQHILEFAWNDDGSAIVFTTTKSTDIESNSLYGTDVWILDLETKKQKRICHIAKMGRDLVWAGKRIYWVGPVAEEWLTSAFGVHEVEVPADMSEAANEGTTNKSHHIAYAKTNCALNLSKTATGNEVLVYVQNGMADEIRLLNGDKTLFSKKRKILAWDATFTTDSDEVVLALAQGDSNNPTEVYTTTASGGSMVQLSHLGQTVKQAGRNFGTTTFLTCQSLDGKVQLECPLVLPFSAAPNNTKPAKPLPTVVLIHGGPYYRHTESFEGLYFMWAPLLLSAGYSILLADYRGSSGRGEEWASHARGNSGVKEDYEDIIGLTNAAVEQGYADPERLAVGGWSQGGFFSYLCSVRNGLHGLGWRFQAAIPGAGMTDLDTMALTSDVGFWEQELVASGAAWLSPPSDVRNRRGSALWEFRENVRSGKVVLPAMMILHGEGDVRVPVEQGRGMRRALEQFCAEEGKKEEGREGPVEWRYVVYPREGHFIVETGHLVDMGRRVVGWVERFLGKA</sequence>
<keyword evidence="7" id="KW-1185">Reference proteome</keyword>
<evidence type="ECO:0000256" key="4">
    <source>
        <dbReference type="ARBA" id="ARBA00032829"/>
    </source>
</evidence>
<evidence type="ECO:0000313" key="7">
    <source>
        <dbReference type="Proteomes" id="UP001274830"/>
    </source>
</evidence>
<comment type="similarity">
    <text evidence="1">Belongs to the peptidase S9C family.</text>
</comment>
<dbReference type="Gene3D" id="2.120.10.30">
    <property type="entry name" value="TolB, C-terminal domain"/>
    <property type="match status" value="2"/>
</dbReference>
<evidence type="ECO:0000313" key="6">
    <source>
        <dbReference type="EMBL" id="KAK3673672.1"/>
    </source>
</evidence>
<dbReference type="PANTHER" id="PTHR42776">
    <property type="entry name" value="SERINE PEPTIDASE S9 FAMILY MEMBER"/>
    <property type="match status" value="1"/>
</dbReference>
<comment type="caution">
    <text evidence="6">The sequence shown here is derived from an EMBL/GenBank/DDBJ whole genome shotgun (WGS) entry which is preliminary data.</text>
</comment>
<dbReference type="Proteomes" id="UP001274830">
    <property type="component" value="Unassembled WGS sequence"/>
</dbReference>
<keyword evidence="3" id="KW-0720">Serine protease</keyword>
<feature type="domain" description="Peptidase S9 prolyl oligopeptidase catalytic" evidence="5">
    <location>
        <begin position="455"/>
        <end position="691"/>
    </location>
</feature>
<evidence type="ECO:0000256" key="1">
    <source>
        <dbReference type="ARBA" id="ARBA00010040"/>
    </source>
</evidence>
<dbReference type="InterPro" id="IPR001375">
    <property type="entry name" value="Peptidase_S9_cat"/>
</dbReference>
<name>A0AAE1C029_9PEZI</name>
<dbReference type="SUPFAM" id="SSF53474">
    <property type="entry name" value="alpha/beta-Hydrolases"/>
    <property type="match status" value="1"/>
</dbReference>
<dbReference type="InterPro" id="IPR011042">
    <property type="entry name" value="6-blade_b-propeller_TolB-like"/>
</dbReference>
<keyword evidence="2" id="KW-0378">Hydrolase</keyword>
<dbReference type="Gene3D" id="3.40.50.1820">
    <property type="entry name" value="alpha/beta hydrolase"/>
    <property type="match status" value="1"/>
</dbReference>
<dbReference type="SUPFAM" id="SSF82171">
    <property type="entry name" value="DPP6 N-terminal domain-like"/>
    <property type="match status" value="1"/>
</dbReference>
<dbReference type="Pfam" id="PF07676">
    <property type="entry name" value="PD40"/>
    <property type="match status" value="1"/>
</dbReference>
<dbReference type="InterPro" id="IPR029058">
    <property type="entry name" value="AB_hydrolase_fold"/>
</dbReference>
<dbReference type="AlphaFoldDB" id="A0AAE1C029"/>
<gene>
    <name evidence="6" type="ORF">LTR78_006577</name>
</gene>
<dbReference type="PANTHER" id="PTHR42776:SF27">
    <property type="entry name" value="DIPEPTIDYL PEPTIDASE FAMILY MEMBER 6"/>
    <property type="match status" value="1"/>
</dbReference>
<dbReference type="EMBL" id="JAUTXT010000024">
    <property type="protein sequence ID" value="KAK3673672.1"/>
    <property type="molecule type" value="Genomic_DNA"/>
</dbReference>
<evidence type="ECO:0000256" key="2">
    <source>
        <dbReference type="ARBA" id="ARBA00022801"/>
    </source>
</evidence>
<proteinExistence type="inferred from homology"/>